<dbReference type="HAMAP" id="MF_01256">
    <property type="entry name" value="YfiT_hydrol"/>
    <property type="match status" value="1"/>
</dbReference>
<evidence type="ECO:0000256" key="3">
    <source>
        <dbReference type="ARBA" id="ARBA00022801"/>
    </source>
</evidence>
<dbReference type="Pfam" id="PF12867">
    <property type="entry name" value="DinB_2"/>
    <property type="match status" value="1"/>
</dbReference>
<accession>A0A7W1WR08</accession>
<evidence type="ECO:0000256" key="2">
    <source>
        <dbReference type="ARBA" id="ARBA00022723"/>
    </source>
</evidence>
<feature type="binding site" evidence="5">
    <location>
        <position position="157"/>
    </location>
    <ligand>
        <name>Zn(2+)</name>
        <dbReference type="ChEBI" id="CHEBI:29105"/>
    </ligand>
</feature>
<comment type="similarity">
    <text evidence="5">Belongs to the metal hydrolase YfiT family.</text>
</comment>
<organism evidence="7 8">
    <name type="scientific">Paenactinomyces guangxiensis</name>
    <dbReference type="NCBI Taxonomy" id="1490290"/>
    <lineage>
        <taxon>Bacteria</taxon>
        <taxon>Bacillati</taxon>
        <taxon>Bacillota</taxon>
        <taxon>Bacilli</taxon>
        <taxon>Bacillales</taxon>
        <taxon>Thermoactinomycetaceae</taxon>
        <taxon>Paenactinomyces</taxon>
    </lineage>
</organism>
<comment type="subcellular location">
    <subcellularLocation>
        <location evidence="5">Cytoplasm</location>
    </subcellularLocation>
</comment>
<dbReference type="EC" id="3.-.-.-" evidence="5"/>
<dbReference type="GO" id="GO:0016787">
    <property type="term" value="F:hydrolase activity"/>
    <property type="evidence" value="ECO:0007669"/>
    <property type="project" value="UniProtKB-UniRule"/>
</dbReference>
<dbReference type="EMBL" id="JACEIQ010000007">
    <property type="protein sequence ID" value="MBA4494460.1"/>
    <property type="molecule type" value="Genomic_DNA"/>
</dbReference>
<comment type="caution">
    <text evidence="7">The sequence shown here is derived from an EMBL/GenBank/DDBJ whole genome shotgun (WGS) entry which is preliminary data.</text>
</comment>
<dbReference type="GO" id="GO:0008270">
    <property type="term" value="F:zinc ion binding"/>
    <property type="evidence" value="ECO:0007669"/>
    <property type="project" value="UniProtKB-UniRule"/>
</dbReference>
<comment type="subunit">
    <text evidence="5">Homodimer.</text>
</comment>
<dbReference type="RefSeq" id="WP_181751698.1">
    <property type="nucleotide sequence ID" value="NZ_JACEIQ010000007.1"/>
</dbReference>
<evidence type="ECO:0000313" key="8">
    <source>
        <dbReference type="Proteomes" id="UP000535491"/>
    </source>
</evidence>
<dbReference type="NCBIfam" id="NF009807">
    <property type="entry name" value="PRK13291.1"/>
    <property type="match status" value="1"/>
</dbReference>
<protein>
    <recommendedName>
        <fullName evidence="5">Putative metal-dependent hydrolase H1191_09090</fullName>
        <ecNumber evidence="5">3.-.-.-</ecNumber>
    </recommendedName>
</protein>
<feature type="binding site" evidence="5">
    <location>
        <position position="65"/>
    </location>
    <ligand>
        <name>Zn(2+)</name>
        <dbReference type="ChEBI" id="CHEBI:29105"/>
    </ligand>
</feature>
<dbReference type="InterPro" id="IPR024775">
    <property type="entry name" value="DinB-like"/>
</dbReference>
<evidence type="ECO:0000256" key="1">
    <source>
        <dbReference type="ARBA" id="ARBA00022490"/>
    </source>
</evidence>
<feature type="domain" description="DinB-like" evidence="6">
    <location>
        <begin position="29"/>
        <end position="165"/>
    </location>
</feature>
<evidence type="ECO:0000313" key="7">
    <source>
        <dbReference type="EMBL" id="MBA4494460.1"/>
    </source>
</evidence>
<comment type="cofactor">
    <cofactor evidence="5">
        <name>Zn(2+)</name>
        <dbReference type="ChEBI" id="CHEBI:29105"/>
    </cofactor>
    <text evidence="5">Binds 1 zinc ion per subunit.</text>
</comment>
<gene>
    <name evidence="7" type="ORF">H1191_09090</name>
</gene>
<comment type="function">
    <text evidence="5">Possible metal-dependent hydrolase.</text>
</comment>
<name>A0A7W1WR08_9BACL</name>
<evidence type="ECO:0000256" key="5">
    <source>
        <dbReference type="HAMAP-Rule" id="MF_01256"/>
    </source>
</evidence>
<dbReference type="Gene3D" id="1.20.120.450">
    <property type="entry name" value="dinb family like domain"/>
    <property type="match status" value="1"/>
</dbReference>
<evidence type="ECO:0000259" key="6">
    <source>
        <dbReference type="Pfam" id="PF12867"/>
    </source>
</evidence>
<proteinExistence type="inferred from homology"/>
<keyword evidence="4 5" id="KW-0862">Zinc</keyword>
<dbReference type="InterPro" id="IPR034660">
    <property type="entry name" value="DinB/YfiT-like"/>
</dbReference>
<keyword evidence="3 5" id="KW-0378">Hydrolase</keyword>
<dbReference type="AlphaFoldDB" id="A0A7W1WR08"/>
<dbReference type="SUPFAM" id="SSF109854">
    <property type="entry name" value="DinB/YfiT-like putative metalloenzymes"/>
    <property type="match status" value="1"/>
</dbReference>
<dbReference type="Proteomes" id="UP000535491">
    <property type="component" value="Unassembled WGS sequence"/>
</dbReference>
<dbReference type="InterPro" id="IPR023774">
    <property type="entry name" value="Put_metal_dep_hydrolase_YfiT"/>
</dbReference>
<sequence>MPDVRYPIGKFKINQPITDDMRRQWLNEIETAPEQLRLSVKGLSDQQLDTPYRPEGWTIRQVVHHLPDGNLHGYIRFKLALSEVDPLIKTYDEGRWGELIDSRTAPIEISLTFFEMLHQRWAILLHSLTPDDFRRTYRHPESGTFTLEQGLALYAWHSKHHIAHITYFRERMGW</sequence>
<dbReference type="GO" id="GO:0005737">
    <property type="term" value="C:cytoplasm"/>
    <property type="evidence" value="ECO:0007669"/>
    <property type="project" value="UniProtKB-SubCell"/>
</dbReference>
<feature type="binding site" evidence="5">
    <location>
        <position position="161"/>
    </location>
    <ligand>
        <name>Zn(2+)</name>
        <dbReference type="ChEBI" id="CHEBI:29105"/>
    </ligand>
</feature>
<keyword evidence="1 5" id="KW-0963">Cytoplasm</keyword>
<reference evidence="7 8" key="1">
    <citation type="submission" date="2020-07" db="EMBL/GenBank/DDBJ databases">
        <authorList>
            <person name="Feng H."/>
        </authorList>
    </citation>
    <scope>NUCLEOTIDE SEQUENCE [LARGE SCALE GENOMIC DNA]</scope>
    <source>
        <strain evidence="8">s-10</strain>
    </source>
</reference>
<evidence type="ECO:0000256" key="4">
    <source>
        <dbReference type="ARBA" id="ARBA00022833"/>
    </source>
</evidence>
<keyword evidence="2 5" id="KW-0479">Metal-binding</keyword>
<keyword evidence="8" id="KW-1185">Reference proteome</keyword>